<dbReference type="EMBL" id="CADCTV010000270">
    <property type="protein sequence ID" value="CAA9312668.1"/>
    <property type="molecule type" value="Genomic_DNA"/>
</dbReference>
<evidence type="ECO:0000256" key="1">
    <source>
        <dbReference type="SAM" id="MobiDB-lite"/>
    </source>
</evidence>
<proteinExistence type="predicted"/>
<dbReference type="AlphaFoldDB" id="A0A6J4KT20"/>
<feature type="compositionally biased region" description="Low complexity" evidence="1">
    <location>
        <begin position="1"/>
        <end position="17"/>
    </location>
</feature>
<evidence type="ECO:0000313" key="2">
    <source>
        <dbReference type="EMBL" id="CAA9312668.1"/>
    </source>
</evidence>
<reference evidence="2" key="1">
    <citation type="submission" date="2020-02" db="EMBL/GenBank/DDBJ databases">
        <authorList>
            <person name="Meier V. D."/>
        </authorList>
    </citation>
    <scope>NUCLEOTIDE SEQUENCE</scope>
    <source>
        <strain evidence="2">AVDCRST_MAG89</strain>
    </source>
</reference>
<feature type="region of interest" description="Disordered" evidence="1">
    <location>
        <begin position="1"/>
        <end position="41"/>
    </location>
</feature>
<organism evidence="2">
    <name type="scientific">uncultured Gemmatimonadota bacterium</name>
    <dbReference type="NCBI Taxonomy" id="203437"/>
    <lineage>
        <taxon>Bacteria</taxon>
        <taxon>Pseudomonadati</taxon>
        <taxon>Gemmatimonadota</taxon>
        <taxon>environmental samples</taxon>
    </lineage>
</organism>
<accession>A0A6J4KT20</accession>
<name>A0A6J4KT20_9BACT</name>
<sequence length="41" mass="4398">MKTRSSGSVSAPGSVAGREGENSAEYRRKRLASSRFRTLGP</sequence>
<protein>
    <submittedName>
        <fullName evidence="2">Uncharacterized protein</fullName>
    </submittedName>
</protein>
<gene>
    <name evidence="2" type="ORF">AVDCRST_MAG89-1219</name>
</gene>